<organism evidence="1 2">
    <name type="scientific">Caenorhabditis bovis</name>
    <dbReference type="NCBI Taxonomy" id="2654633"/>
    <lineage>
        <taxon>Eukaryota</taxon>
        <taxon>Metazoa</taxon>
        <taxon>Ecdysozoa</taxon>
        <taxon>Nematoda</taxon>
        <taxon>Chromadorea</taxon>
        <taxon>Rhabditida</taxon>
        <taxon>Rhabditina</taxon>
        <taxon>Rhabditomorpha</taxon>
        <taxon>Rhabditoidea</taxon>
        <taxon>Rhabditidae</taxon>
        <taxon>Peloderinae</taxon>
        <taxon>Caenorhabditis</taxon>
    </lineage>
</organism>
<keyword evidence="2" id="KW-1185">Reference proteome</keyword>
<comment type="caution">
    <text evidence="1">The sequence shown here is derived from an EMBL/GenBank/DDBJ whole genome shotgun (WGS) entry which is preliminary data.</text>
</comment>
<gene>
    <name evidence="1" type="ORF">CBOVIS_LOCUS6927</name>
</gene>
<dbReference type="Proteomes" id="UP000494206">
    <property type="component" value="Unassembled WGS sequence"/>
</dbReference>
<evidence type="ECO:0000313" key="2">
    <source>
        <dbReference type="Proteomes" id="UP000494206"/>
    </source>
</evidence>
<dbReference type="OrthoDB" id="5825550at2759"/>
<dbReference type="AlphaFoldDB" id="A0A8S1ETF7"/>
<sequence length="185" mass="21243">MHEFQARDDVSRLVSDLHSDELNQRTTVPIENSTANNDLINILESMILDDGFEGNNYTNEEVTQMALVRTTLVQEVNEVPVIVEPDPYDHLDYDLSNHSNVWSFPKEKPDNTKLHGGEVLGILLKAKKPKIFETTIVVDKPKKKKTKPSKFGRKKKGSRKLKMLNDVFKPKYQIYRKVSSISLDF</sequence>
<accession>A0A8S1ETF7</accession>
<protein>
    <submittedName>
        <fullName evidence="1">Uncharacterized protein</fullName>
    </submittedName>
</protein>
<name>A0A8S1ETF7_9PELO</name>
<reference evidence="1 2" key="1">
    <citation type="submission" date="2020-04" db="EMBL/GenBank/DDBJ databases">
        <authorList>
            <person name="Laetsch R D."/>
            <person name="Stevens L."/>
            <person name="Kumar S."/>
            <person name="Blaxter L. M."/>
        </authorList>
    </citation>
    <scope>NUCLEOTIDE SEQUENCE [LARGE SCALE GENOMIC DNA]</scope>
</reference>
<evidence type="ECO:0000313" key="1">
    <source>
        <dbReference type="EMBL" id="CAB3404625.1"/>
    </source>
</evidence>
<dbReference type="EMBL" id="CADEPM010000004">
    <property type="protein sequence ID" value="CAB3404625.1"/>
    <property type="molecule type" value="Genomic_DNA"/>
</dbReference>
<proteinExistence type="predicted"/>